<keyword evidence="9 10" id="KW-0998">Cell outer membrane</keyword>
<reference evidence="15" key="1">
    <citation type="submission" date="2016-10" db="EMBL/GenBank/DDBJ databases">
        <authorList>
            <person name="Varghese N."/>
            <person name="Submissions S."/>
        </authorList>
    </citation>
    <scope>NUCLEOTIDE SEQUENCE [LARGE SCALE GENOMIC DNA]</scope>
    <source>
        <strain evidence="15">DSM 23095</strain>
    </source>
</reference>
<dbReference type="SUPFAM" id="SSF56935">
    <property type="entry name" value="Porins"/>
    <property type="match status" value="1"/>
</dbReference>
<dbReference type="Pfam" id="PF00593">
    <property type="entry name" value="TonB_dep_Rec_b-barrel"/>
    <property type="match status" value="1"/>
</dbReference>
<feature type="domain" description="TonB-dependent receptor plug" evidence="13">
    <location>
        <begin position="112"/>
        <end position="216"/>
    </location>
</feature>
<evidence type="ECO:0000256" key="6">
    <source>
        <dbReference type="ARBA" id="ARBA00023077"/>
    </source>
</evidence>
<gene>
    <name evidence="14" type="ORF">SAMN04488104_10775</name>
</gene>
<evidence type="ECO:0000256" key="8">
    <source>
        <dbReference type="ARBA" id="ARBA00023170"/>
    </source>
</evidence>
<evidence type="ECO:0000259" key="13">
    <source>
        <dbReference type="Pfam" id="PF07715"/>
    </source>
</evidence>
<dbReference type="STRING" id="686796.SAMN04488104_10775"/>
<dbReference type="Gene3D" id="2.170.130.10">
    <property type="entry name" value="TonB-dependent receptor, plug domain"/>
    <property type="match status" value="1"/>
</dbReference>
<evidence type="ECO:0000256" key="5">
    <source>
        <dbReference type="ARBA" id="ARBA00022729"/>
    </source>
</evidence>
<dbReference type="EMBL" id="FNAC01000077">
    <property type="protein sequence ID" value="SDD84477.1"/>
    <property type="molecule type" value="Genomic_DNA"/>
</dbReference>
<dbReference type="InterPro" id="IPR000531">
    <property type="entry name" value="Beta-barrel_TonB"/>
</dbReference>
<sequence length="751" mass="83848">MFFCGLLSIHKVWGQGTLRGSISSKGEPVEFASILIKGQSEGTMSDSLGQFSLKIKDTSILTLQVSRLGFKTLQRQVDPSSDSELLNLELEELDASLDEVVVSGTLEQVSRSNSPVPVEVYKDGFFKANPTPSIFESLQTINGVRPQINCNICNTGDIHINGLEGPYTMILIDGMPIVSGLATVYGLSGIPQSLVDRIEIVKGPASTLYGSEAVGGLINVITKNSAKAPVLSVDYFGTTWSEHNLDLGLKTVWGRRVQSLTGLNMFTYDRPVDNNGDGMTDLTLAKRFSIFQKLSWDRKSKKEMNIAGRFVYEDRWGGQMDWTPEARGGDKIYGESIFTQRWELFGNYELPVAQKINFQFSANGHDQNSAYGDMLYLANQTIAFGQLTWNQSFSNHQLLSGVAYRYTYYDDNTPATRQFESDENAPSIIHLPGVFIQDEIHISDQSKLLLGVRSDFNSRHGMIFSPRLNYKLQSEDQSTVFRFSLGNGFRVANVFTEDHAALTGAREVVFAEELNPEQSWNTNVNLVKKIYTDEGDFISFDASAFYTHFSNRIVPDYESNPNQIIYANLDGEATSAGFSLNSTLALRNGFEGNLGFTLMDVSLDQNGQRIRQLLTERFSAVWNLGYTFPLLGLQLNYTGNLYSPMRLPLLGELDQRSSESPWWSIQNIQLTKKINDRWELYGGVKNLLNFTPPANSIVRAFDPFDRGVEFGADGSVLPTPSNPQALTFDPTYMFAPNQGIRGFFGVRYTVF</sequence>
<keyword evidence="8 14" id="KW-0675">Receptor</keyword>
<dbReference type="SUPFAM" id="SSF49464">
    <property type="entry name" value="Carboxypeptidase regulatory domain-like"/>
    <property type="match status" value="1"/>
</dbReference>
<comment type="similarity">
    <text evidence="10 11">Belongs to the TonB-dependent receptor family.</text>
</comment>
<keyword evidence="4 10" id="KW-0812">Transmembrane</keyword>
<evidence type="ECO:0000256" key="10">
    <source>
        <dbReference type="PROSITE-ProRule" id="PRU01360"/>
    </source>
</evidence>
<dbReference type="InterPro" id="IPR037066">
    <property type="entry name" value="Plug_dom_sf"/>
</dbReference>
<comment type="subcellular location">
    <subcellularLocation>
        <location evidence="1 10">Cell outer membrane</location>
        <topology evidence="1 10">Multi-pass membrane protein</topology>
    </subcellularLocation>
</comment>
<keyword evidence="7 10" id="KW-0472">Membrane</keyword>
<evidence type="ECO:0000256" key="9">
    <source>
        <dbReference type="ARBA" id="ARBA00023237"/>
    </source>
</evidence>
<organism evidence="14 15">
    <name type="scientific">Algoriphagus faecimaris</name>
    <dbReference type="NCBI Taxonomy" id="686796"/>
    <lineage>
        <taxon>Bacteria</taxon>
        <taxon>Pseudomonadati</taxon>
        <taxon>Bacteroidota</taxon>
        <taxon>Cytophagia</taxon>
        <taxon>Cytophagales</taxon>
        <taxon>Cyclobacteriaceae</taxon>
        <taxon>Algoriphagus</taxon>
    </lineage>
</organism>
<dbReference type="AlphaFoldDB" id="A0A1G6Y436"/>
<dbReference type="RefSeq" id="WP_087941447.1">
    <property type="nucleotide sequence ID" value="NZ_FNAC01000077.1"/>
</dbReference>
<keyword evidence="3 10" id="KW-1134">Transmembrane beta strand</keyword>
<dbReference type="Pfam" id="PF13715">
    <property type="entry name" value="CarbopepD_reg_2"/>
    <property type="match status" value="1"/>
</dbReference>
<protein>
    <submittedName>
        <fullName evidence="14">Outer membrane receptor for ferrienterochelin and colicins</fullName>
    </submittedName>
</protein>
<dbReference type="Proteomes" id="UP000199060">
    <property type="component" value="Unassembled WGS sequence"/>
</dbReference>
<evidence type="ECO:0000256" key="7">
    <source>
        <dbReference type="ARBA" id="ARBA00023136"/>
    </source>
</evidence>
<dbReference type="InterPro" id="IPR012910">
    <property type="entry name" value="Plug_dom"/>
</dbReference>
<evidence type="ECO:0000256" key="1">
    <source>
        <dbReference type="ARBA" id="ARBA00004571"/>
    </source>
</evidence>
<dbReference type="GO" id="GO:0015344">
    <property type="term" value="F:siderophore uptake transmembrane transporter activity"/>
    <property type="evidence" value="ECO:0007669"/>
    <property type="project" value="TreeGrafter"/>
</dbReference>
<dbReference type="Gene3D" id="2.40.170.20">
    <property type="entry name" value="TonB-dependent receptor, beta-barrel domain"/>
    <property type="match status" value="1"/>
</dbReference>
<keyword evidence="15" id="KW-1185">Reference proteome</keyword>
<evidence type="ECO:0000256" key="4">
    <source>
        <dbReference type="ARBA" id="ARBA00022692"/>
    </source>
</evidence>
<dbReference type="Pfam" id="PF07715">
    <property type="entry name" value="Plug"/>
    <property type="match status" value="1"/>
</dbReference>
<keyword evidence="2 10" id="KW-0813">Transport</keyword>
<dbReference type="GO" id="GO:0044718">
    <property type="term" value="P:siderophore transmembrane transport"/>
    <property type="evidence" value="ECO:0007669"/>
    <property type="project" value="TreeGrafter"/>
</dbReference>
<evidence type="ECO:0000256" key="3">
    <source>
        <dbReference type="ARBA" id="ARBA00022452"/>
    </source>
</evidence>
<dbReference type="InterPro" id="IPR036942">
    <property type="entry name" value="Beta-barrel_TonB_sf"/>
</dbReference>
<dbReference type="InterPro" id="IPR008969">
    <property type="entry name" value="CarboxyPept-like_regulatory"/>
</dbReference>
<evidence type="ECO:0000313" key="14">
    <source>
        <dbReference type="EMBL" id="SDD84477.1"/>
    </source>
</evidence>
<evidence type="ECO:0000256" key="2">
    <source>
        <dbReference type="ARBA" id="ARBA00022448"/>
    </source>
</evidence>
<dbReference type="PANTHER" id="PTHR30069:SF29">
    <property type="entry name" value="HEMOGLOBIN AND HEMOGLOBIN-HAPTOGLOBIN-BINDING PROTEIN 1-RELATED"/>
    <property type="match status" value="1"/>
</dbReference>
<keyword evidence="6 11" id="KW-0798">TonB box</keyword>
<accession>A0A1G6Y436</accession>
<keyword evidence="5" id="KW-0732">Signal</keyword>
<dbReference type="GO" id="GO:0009279">
    <property type="term" value="C:cell outer membrane"/>
    <property type="evidence" value="ECO:0007669"/>
    <property type="project" value="UniProtKB-SubCell"/>
</dbReference>
<dbReference type="InterPro" id="IPR039426">
    <property type="entry name" value="TonB-dep_rcpt-like"/>
</dbReference>
<feature type="domain" description="TonB-dependent receptor-like beta-barrel" evidence="12">
    <location>
        <begin position="309"/>
        <end position="687"/>
    </location>
</feature>
<dbReference type="PANTHER" id="PTHR30069">
    <property type="entry name" value="TONB-DEPENDENT OUTER MEMBRANE RECEPTOR"/>
    <property type="match status" value="1"/>
</dbReference>
<evidence type="ECO:0000256" key="11">
    <source>
        <dbReference type="RuleBase" id="RU003357"/>
    </source>
</evidence>
<proteinExistence type="inferred from homology"/>
<evidence type="ECO:0000313" key="15">
    <source>
        <dbReference type="Proteomes" id="UP000199060"/>
    </source>
</evidence>
<dbReference type="OrthoDB" id="1109239at2"/>
<dbReference type="PROSITE" id="PS52016">
    <property type="entry name" value="TONB_DEPENDENT_REC_3"/>
    <property type="match status" value="1"/>
</dbReference>
<name>A0A1G6Y436_9BACT</name>
<evidence type="ECO:0000259" key="12">
    <source>
        <dbReference type="Pfam" id="PF00593"/>
    </source>
</evidence>